<dbReference type="Gene3D" id="3.80.10.10">
    <property type="entry name" value="Ribonuclease Inhibitor"/>
    <property type="match status" value="1"/>
</dbReference>
<organism evidence="2 3">
    <name type="scientific">Coprinellus micaceus</name>
    <name type="common">Glistening ink-cap mushroom</name>
    <name type="synonym">Coprinus micaceus</name>
    <dbReference type="NCBI Taxonomy" id="71717"/>
    <lineage>
        <taxon>Eukaryota</taxon>
        <taxon>Fungi</taxon>
        <taxon>Dikarya</taxon>
        <taxon>Basidiomycota</taxon>
        <taxon>Agaricomycotina</taxon>
        <taxon>Agaricomycetes</taxon>
        <taxon>Agaricomycetidae</taxon>
        <taxon>Agaricales</taxon>
        <taxon>Agaricineae</taxon>
        <taxon>Psathyrellaceae</taxon>
        <taxon>Coprinellus</taxon>
    </lineage>
</organism>
<sequence length="326" mass="36783">MGTLDEIPVEIMRRVFDFYMEGVSATSPSKLRTPSTLCGVCTTWRDIAVSHPPLWSDVHIHAIKKTKTSPEDDNTFQLSRPLATHLAARLARIGAFPMTLRIEFASITIWGFGQQKLWFEGTLLGGFLKGHPLANLRLLHVDGQGGDVELYPQCLPRLESLIMQHVNRLTVDNEDTVSLSRVPYLRRLVLKETQLSVLPPAFPWSQLSHMYLEAGFDLENLYTTLQATSSLEELFIKFTSQGRPILYSATTTGRRPYCFLGQLGTHYPRRRQPRPSLPRRPSHSVPLAGPHAPPSVLWDSQLEYQYPSSLFLSDTSSSLLQFSSHI</sequence>
<protein>
    <submittedName>
        <fullName evidence="2">Uncharacterized protein</fullName>
    </submittedName>
</protein>
<evidence type="ECO:0000313" key="2">
    <source>
        <dbReference type="EMBL" id="TEB29415.1"/>
    </source>
</evidence>
<keyword evidence="3" id="KW-1185">Reference proteome</keyword>
<dbReference type="SUPFAM" id="SSF52058">
    <property type="entry name" value="L domain-like"/>
    <property type="match status" value="1"/>
</dbReference>
<name>A0A4Y7T5L3_COPMI</name>
<comment type="caution">
    <text evidence="2">The sequence shown here is derived from an EMBL/GenBank/DDBJ whole genome shotgun (WGS) entry which is preliminary data.</text>
</comment>
<dbReference type="Proteomes" id="UP000298030">
    <property type="component" value="Unassembled WGS sequence"/>
</dbReference>
<feature type="region of interest" description="Disordered" evidence="1">
    <location>
        <begin position="265"/>
        <end position="288"/>
    </location>
</feature>
<dbReference type="EMBL" id="QPFP01000027">
    <property type="protein sequence ID" value="TEB29415.1"/>
    <property type="molecule type" value="Genomic_DNA"/>
</dbReference>
<evidence type="ECO:0000313" key="3">
    <source>
        <dbReference type="Proteomes" id="UP000298030"/>
    </source>
</evidence>
<gene>
    <name evidence="2" type="ORF">FA13DRAFT_641830</name>
</gene>
<dbReference type="OrthoDB" id="2901673at2759"/>
<evidence type="ECO:0000256" key="1">
    <source>
        <dbReference type="SAM" id="MobiDB-lite"/>
    </source>
</evidence>
<reference evidence="2 3" key="1">
    <citation type="journal article" date="2019" name="Nat. Ecol. Evol.">
        <title>Megaphylogeny resolves global patterns of mushroom evolution.</title>
        <authorList>
            <person name="Varga T."/>
            <person name="Krizsan K."/>
            <person name="Foldi C."/>
            <person name="Dima B."/>
            <person name="Sanchez-Garcia M."/>
            <person name="Sanchez-Ramirez S."/>
            <person name="Szollosi G.J."/>
            <person name="Szarkandi J.G."/>
            <person name="Papp V."/>
            <person name="Albert L."/>
            <person name="Andreopoulos W."/>
            <person name="Angelini C."/>
            <person name="Antonin V."/>
            <person name="Barry K.W."/>
            <person name="Bougher N.L."/>
            <person name="Buchanan P."/>
            <person name="Buyck B."/>
            <person name="Bense V."/>
            <person name="Catcheside P."/>
            <person name="Chovatia M."/>
            <person name="Cooper J."/>
            <person name="Damon W."/>
            <person name="Desjardin D."/>
            <person name="Finy P."/>
            <person name="Geml J."/>
            <person name="Haridas S."/>
            <person name="Hughes K."/>
            <person name="Justo A."/>
            <person name="Karasinski D."/>
            <person name="Kautmanova I."/>
            <person name="Kiss B."/>
            <person name="Kocsube S."/>
            <person name="Kotiranta H."/>
            <person name="LaButti K.M."/>
            <person name="Lechner B.E."/>
            <person name="Liimatainen K."/>
            <person name="Lipzen A."/>
            <person name="Lukacs Z."/>
            <person name="Mihaltcheva S."/>
            <person name="Morgado L.N."/>
            <person name="Niskanen T."/>
            <person name="Noordeloos M.E."/>
            <person name="Ohm R.A."/>
            <person name="Ortiz-Santana B."/>
            <person name="Ovrebo C."/>
            <person name="Racz N."/>
            <person name="Riley R."/>
            <person name="Savchenko A."/>
            <person name="Shiryaev A."/>
            <person name="Soop K."/>
            <person name="Spirin V."/>
            <person name="Szebenyi C."/>
            <person name="Tomsovsky M."/>
            <person name="Tulloss R.E."/>
            <person name="Uehling J."/>
            <person name="Grigoriev I.V."/>
            <person name="Vagvolgyi C."/>
            <person name="Papp T."/>
            <person name="Martin F.M."/>
            <person name="Miettinen O."/>
            <person name="Hibbett D.S."/>
            <person name="Nagy L.G."/>
        </authorList>
    </citation>
    <scope>NUCLEOTIDE SEQUENCE [LARGE SCALE GENOMIC DNA]</scope>
    <source>
        <strain evidence="2 3">FP101781</strain>
    </source>
</reference>
<proteinExistence type="predicted"/>
<dbReference type="AlphaFoldDB" id="A0A4Y7T5L3"/>
<accession>A0A4Y7T5L3</accession>
<dbReference type="InterPro" id="IPR032675">
    <property type="entry name" value="LRR_dom_sf"/>
</dbReference>